<organism evidence="1 2">
    <name type="scientific">Lipomyces kononenkoae</name>
    <name type="common">Yeast</name>
    <dbReference type="NCBI Taxonomy" id="34357"/>
    <lineage>
        <taxon>Eukaryota</taxon>
        <taxon>Fungi</taxon>
        <taxon>Dikarya</taxon>
        <taxon>Ascomycota</taxon>
        <taxon>Saccharomycotina</taxon>
        <taxon>Lipomycetes</taxon>
        <taxon>Lipomycetales</taxon>
        <taxon>Lipomycetaceae</taxon>
        <taxon>Lipomyces</taxon>
    </lineage>
</organism>
<dbReference type="Proteomes" id="UP001433508">
    <property type="component" value="Unassembled WGS sequence"/>
</dbReference>
<gene>
    <name evidence="1" type="ORF">V1525DRAFT_434015</name>
</gene>
<protein>
    <submittedName>
        <fullName evidence="1">Uncharacterized protein</fullName>
    </submittedName>
</protein>
<keyword evidence="2" id="KW-1185">Reference proteome</keyword>
<name>A0ACC3SWW6_LIPKO</name>
<dbReference type="EMBL" id="MU971395">
    <property type="protein sequence ID" value="KAK9236119.1"/>
    <property type="molecule type" value="Genomic_DNA"/>
</dbReference>
<sequence>MAAKGKSRIKNLSVRKPVLKNALDPGPESFPPESHDKIKVGDESDSEEEKHSEAFDESEDENESDEDINQEQEGDDEDNELGNEEEFAGFGSDHDNDDGSEHADVDAEEDSTRHLKLSSEVESEIRRRIAKKNGSSSGEAAESSTPDVKKRRSSDDDKPGVLYIGRIPHGFYESQMRAYFSQFGDILRLRLSRNKKSGASKHYAFIEFASAEVAQIVADTMNNYLLYGHLLKVSVVPENQVHEKMFVGSNRKFKRIPRAKLAKHLYDKKRNDEELEKLVARENKRRKNKQEKLHALGIDYSIPTPEVKSH</sequence>
<evidence type="ECO:0000313" key="2">
    <source>
        <dbReference type="Proteomes" id="UP001433508"/>
    </source>
</evidence>
<proteinExistence type="predicted"/>
<accession>A0ACC3SWW6</accession>
<reference evidence="2" key="1">
    <citation type="journal article" date="2024" name="Front. Bioeng. Biotechnol.">
        <title>Genome-scale model development and genomic sequencing of the oleaginous clade Lipomyces.</title>
        <authorList>
            <person name="Czajka J.J."/>
            <person name="Han Y."/>
            <person name="Kim J."/>
            <person name="Mondo S.J."/>
            <person name="Hofstad B.A."/>
            <person name="Robles A."/>
            <person name="Haridas S."/>
            <person name="Riley R."/>
            <person name="LaButti K."/>
            <person name="Pangilinan J."/>
            <person name="Andreopoulos W."/>
            <person name="Lipzen A."/>
            <person name="Yan J."/>
            <person name="Wang M."/>
            <person name="Ng V."/>
            <person name="Grigoriev I.V."/>
            <person name="Spatafora J.W."/>
            <person name="Magnuson J.K."/>
            <person name="Baker S.E."/>
            <person name="Pomraning K.R."/>
        </authorList>
    </citation>
    <scope>NUCLEOTIDE SEQUENCE [LARGE SCALE GENOMIC DNA]</scope>
    <source>
        <strain evidence="2">CBS 7786</strain>
    </source>
</reference>
<evidence type="ECO:0000313" key="1">
    <source>
        <dbReference type="EMBL" id="KAK9236119.1"/>
    </source>
</evidence>
<comment type="caution">
    <text evidence="1">The sequence shown here is derived from an EMBL/GenBank/DDBJ whole genome shotgun (WGS) entry which is preliminary data.</text>
</comment>